<dbReference type="GO" id="GO:0009253">
    <property type="term" value="P:peptidoglycan catabolic process"/>
    <property type="evidence" value="ECO:0007669"/>
    <property type="project" value="InterPro"/>
</dbReference>
<evidence type="ECO:0000256" key="4">
    <source>
        <dbReference type="SAM" id="MobiDB-lite"/>
    </source>
</evidence>
<comment type="catalytic activity">
    <reaction evidence="1">
        <text>Hydrolyzes the link between N-acetylmuramoyl residues and L-amino acid residues in certain cell-wall glycopeptides.</text>
        <dbReference type="EC" id="3.5.1.28"/>
    </reaction>
</comment>
<sequence>MKVLIDNGHGVETPGKRSPDGRLREYAYTREIADRVISRLQAEDIDAIRIVPEKEDISLQERVARANKYYAESGKQTILVSIHCNAAGDGSKWMRARGWSVFIDPTASADSKRLATAMADVAEEKGVTVRKETGDRNYWIANLYICKHTNCPAVLVENFFQDNEKDVDFLLSEEGKQCVTDIIVEGIKKYLTGK</sequence>
<dbReference type="GO" id="GO:0008745">
    <property type="term" value="F:N-acetylmuramoyl-L-alanine amidase activity"/>
    <property type="evidence" value="ECO:0007669"/>
    <property type="project" value="UniProtKB-EC"/>
</dbReference>
<dbReference type="Pfam" id="PF01520">
    <property type="entry name" value="Amidase_3"/>
    <property type="match status" value="1"/>
</dbReference>
<dbReference type="PANTHER" id="PTHR30404">
    <property type="entry name" value="N-ACETYLMURAMOYL-L-ALANINE AMIDASE"/>
    <property type="match status" value="1"/>
</dbReference>
<dbReference type="InterPro" id="IPR002508">
    <property type="entry name" value="MurNAc-LAA_cat"/>
</dbReference>
<evidence type="ECO:0000256" key="2">
    <source>
        <dbReference type="ARBA" id="ARBA00011901"/>
    </source>
</evidence>
<accession>A0A853PSP3</accession>
<evidence type="ECO:0000259" key="5">
    <source>
        <dbReference type="SMART" id="SM00646"/>
    </source>
</evidence>
<name>A0A853PSP3_BACFG</name>
<dbReference type="GO" id="GO:0030288">
    <property type="term" value="C:outer membrane-bounded periplasmic space"/>
    <property type="evidence" value="ECO:0007669"/>
    <property type="project" value="TreeGrafter"/>
</dbReference>
<keyword evidence="3" id="KW-0378">Hydrolase</keyword>
<organism evidence="6 7">
    <name type="scientific">Bacteroides fragilis</name>
    <dbReference type="NCBI Taxonomy" id="817"/>
    <lineage>
        <taxon>Bacteria</taxon>
        <taxon>Pseudomonadati</taxon>
        <taxon>Bacteroidota</taxon>
        <taxon>Bacteroidia</taxon>
        <taxon>Bacteroidales</taxon>
        <taxon>Bacteroidaceae</taxon>
        <taxon>Bacteroides</taxon>
    </lineage>
</organism>
<dbReference type="Gene3D" id="3.40.630.40">
    <property type="entry name" value="Zn-dependent exopeptidases"/>
    <property type="match status" value="1"/>
</dbReference>
<dbReference type="RefSeq" id="WP_066403396.1">
    <property type="nucleotide sequence ID" value="NZ_LIDT01000035.1"/>
</dbReference>
<dbReference type="InterPro" id="IPR050695">
    <property type="entry name" value="N-acetylmuramoyl_amidase_3"/>
</dbReference>
<comment type="caution">
    <text evidence="6">The sequence shown here is derived from an EMBL/GenBank/DDBJ whole genome shotgun (WGS) entry which is preliminary data.</text>
</comment>
<reference evidence="6 7" key="1">
    <citation type="journal article" date="2016" name="PLoS ONE">
        <title>Genomic Diversity of Enterotoxigenic Strains of Bacteroides fragilis.</title>
        <authorList>
            <person name="Pierce J.V."/>
            <person name="Bernstein H.D."/>
        </authorList>
    </citation>
    <scope>NUCLEOTIDE SEQUENCE [LARGE SCALE GENOMIC DNA]</scope>
    <source>
        <strain evidence="6 7">20793-3</strain>
    </source>
</reference>
<feature type="region of interest" description="Disordered" evidence="4">
    <location>
        <begin position="1"/>
        <end position="20"/>
    </location>
</feature>
<dbReference type="Proteomes" id="UP000093197">
    <property type="component" value="Unassembled WGS sequence"/>
</dbReference>
<evidence type="ECO:0000256" key="1">
    <source>
        <dbReference type="ARBA" id="ARBA00001561"/>
    </source>
</evidence>
<dbReference type="SMART" id="SM00646">
    <property type="entry name" value="Ami_3"/>
    <property type="match status" value="1"/>
</dbReference>
<evidence type="ECO:0000313" key="7">
    <source>
        <dbReference type="Proteomes" id="UP000093197"/>
    </source>
</evidence>
<protein>
    <recommendedName>
        <fullName evidence="2">N-acetylmuramoyl-L-alanine amidase</fullName>
        <ecNumber evidence="2">3.5.1.28</ecNumber>
    </recommendedName>
</protein>
<dbReference type="EC" id="3.5.1.28" evidence="2"/>
<dbReference type="AlphaFoldDB" id="A0A853PSP3"/>
<evidence type="ECO:0000313" key="6">
    <source>
        <dbReference type="EMBL" id="OCR29028.1"/>
    </source>
</evidence>
<evidence type="ECO:0000256" key="3">
    <source>
        <dbReference type="ARBA" id="ARBA00022801"/>
    </source>
</evidence>
<dbReference type="EMBL" id="LIDT01000035">
    <property type="protein sequence ID" value="OCR29028.1"/>
    <property type="molecule type" value="Genomic_DNA"/>
</dbReference>
<proteinExistence type="predicted"/>
<dbReference type="SUPFAM" id="SSF53187">
    <property type="entry name" value="Zn-dependent exopeptidases"/>
    <property type="match status" value="1"/>
</dbReference>
<gene>
    <name evidence="6" type="ORF">AC094_34570</name>
</gene>
<dbReference type="PANTHER" id="PTHR30404:SF0">
    <property type="entry name" value="N-ACETYLMURAMOYL-L-ALANINE AMIDASE AMIC"/>
    <property type="match status" value="1"/>
</dbReference>
<feature type="domain" description="MurNAc-LAA" evidence="5">
    <location>
        <begin position="63"/>
        <end position="188"/>
    </location>
</feature>
<dbReference type="CDD" id="cd02696">
    <property type="entry name" value="MurNAc-LAA"/>
    <property type="match status" value="1"/>
</dbReference>